<dbReference type="PANTHER" id="PTHR43441">
    <property type="entry name" value="RIBOSOMAL-PROTEIN-SERINE ACETYLTRANSFERASE"/>
    <property type="match status" value="1"/>
</dbReference>
<evidence type="ECO:0000313" key="2">
    <source>
        <dbReference type="EMBL" id="GGL50086.1"/>
    </source>
</evidence>
<reference evidence="2" key="2">
    <citation type="submission" date="2020-09" db="EMBL/GenBank/DDBJ databases">
        <authorList>
            <person name="Sun Q."/>
            <person name="Zhou Y."/>
        </authorList>
    </citation>
    <scope>NUCLEOTIDE SEQUENCE</scope>
    <source>
        <strain evidence="2">CGMCC 4.7306</strain>
    </source>
</reference>
<reference evidence="2" key="1">
    <citation type="journal article" date="2014" name="Int. J. Syst. Evol. Microbiol.">
        <title>Complete genome sequence of Corynebacterium casei LMG S-19264T (=DSM 44701T), isolated from a smear-ripened cheese.</title>
        <authorList>
            <consortium name="US DOE Joint Genome Institute (JGI-PGF)"/>
            <person name="Walter F."/>
            <person name="Albersmeier A."/>
            <person name="Kalinowski J."/>
            <person name="Ruckert C."/>
        </authorList>
    </citation>
    <scope>NUCLEOTIDE SEQUENCE</scope>
    <source>
        <strain evidence="2">CGMCC 4.7306</strain>
    </source>
</reference>
<evidence type="ECO:0000313" key="3">
    <source>
        <dbReference type="Proteomes" id="UP000613840"/>
    </source>
</evidence>
<sequence>MELAEIWPPDQLVITAGDLELKIISDDDLPDFVDLVLDGIHDPDFMPFGVPWTAAPRDDLPANFVRFVWARRSQTSVDEWTLPFAVRRNGELVGTQDIKGKQFMITRSASTGSWLGRRFHGNRIGTRMRQAVCAFAFDELGAVEITSGAFTDNAPSLGVSRNVGYQPNGLQRTVRNGVAADHQLLRLIPQTFNRGDPLTVRGAEAVRRFLKIEE</sequence>
<name>A0A917VZN6_9ACTN</name>
<dbReference type="GO" id="GO:0008999">
    <property type="term" value="F:protein-N-terminal-alanine acetyltransferase activity"/>
    <property type="evidence" value="ECO:0007669"/>
    <property type="project" value="TreeGrafter"/>
</dbReference>
<dbReference type="GO" id="GO:1990189">
    <property type="term" value="F:protein N-terminal-serine acetyltransferase activity"/>
    <property type="evidence" value="ECO:0007669"/>
    <property type="project" value="TreeGrafter"/>
</dbReference>
<dbReference type="InterPro" id="IPR051908">
    <property type="entry name" value="Ribosomal_N-acetyltransferase"/>
</dbReference>
<protein>
    <submittedName>
        <fullName evidence="2">Succinyl-CoA transferase Rv0802c</fullName>
    </submittedName>
</protein>
<keyword evidence="3" id="KW-1185">Reference proteome</keyword>
<proteinExistence type="predicted"/>
<dbReference type="AlphaFoldDB" id="A0A917VZN6"/>
<dbReference type="InterPro" id="IPR000182">
    <property type="entry name" value="GNAT_dom"/>
</dbReference>
<dbReference type="Gene3D" id="3.40.630.30">
    <property type="match status" value="1"/>
</dbReference>
<dbReference type="SUPFAM" id="SSF55729">
    <property type="entry name" value="Acyl-CoA N-acyltransferases (Nat)"/>
    <property type="match status" value="1"/>
</dbReference>
<gene>
    <name evidence="2" type="ORF">GCM10011575_05450</name>
</gene>
<keyword evidence="2" id="KW-0808">Transferase</keyword>
<evidence type="ECO:0000259" key="1">
    <source>
        <dbReference type="Pfam" id="PF13302"/>
    </source>
</evidence>
<accession>A0A917VZN6</accession>
<dbReference type="InterPro" id="IPR016181">
    <property type="entry name" value="Acyl_CoA_acyltransferase"/>
</dbReference>
<dbReference type="PANTHER" id="PTHR43441:SF11">
    <property type="entry name" value="RIBOSOMAL-PROTEIN-SERINE ACETYLTRANSFERASE"/>
    <property type="match status" value="1"/>
</dbReference>
<dbReference type="RefSeq" id="WP_188893606.1">
    <property type="nucleotide sequence ID" value="NZ_BMMZ01000001.1"/>
</dbReference>
<comment type="caution">
    <text evidence="2">The sequence shown here is derived from an EMBL/GenBank/DDBJ whole genome shotgun (WGS) entry which is preliminary data.</text>
</comment>
<dbReference type="EMBL" id="BMMZ01000001">
    <property type="protein sequence ID" value="GGL50086.1"/>
    <property type="molecule type" value="Genomic_DNA"/>
</dbReference>
<dbReference type="Proteomes" id="UP000613840">
    <property type="component" value="Unassembled WGS sequence"/>
</dbReference>
<dbReference type="Pfam" id="PF13302">
    <property type="entry name" value="Acetyltransf_3"/>
    <property type="match status" value="1"/>
</dbReference>
<dbReference type="GO" id="GO:0005737">
    <property type="term" value="C:cytoplasm"/>
    <property type="evidence" value="ECO:0007669"/>
    <property type="project" value="TreeGrafter"/>
</dbReference>
<feature type="domain" description="N-acetyltransferase" evidence="1">
    <location>
        <begin position="19"/>
        <end position="166"/>
    </location>
</feature>
<organism evidence="2 3">
    <name type="scientific">Microlunatus endophyticus</name>
    <dbReference type="NCBI Taxonomy" id="1716077"/>
    <lineage>
        <taxon>Bacteria</taxon>
        <taxon>Bacillati</taxon>
        <taxon>Actinomycetota</taxon>
        <taxon>Actinomycetes</taxon>
        <taxon>Propionibacteriales</taxon>
        <taxon>Propionibacteriaceae</taxon>
        <taxon>Microlunatus</taxon>
    </lineage>
</organism>